<protein>
    <submittedName>
        <fullName evidence="1">Uncharacterized protein</fullName>
    </submittedName>
</protein>
<evidence type="ECO:0000313" key="1">
    <source>
        <dbReference type="EMBL" id="MBN2067592.1"/>
    </source>
</evidence>
<accession>A0A939C919</accession>
<organism evidence="1 2">
    <name type="scientific">Candidatus Iainarchaeum sp</name>
    <dbReference type="NCBI Taxonomy" id="3101447"/>
    <lineage>
        <taxon>Archaea</taxon>
        <taxon>Candidatus Iainarchaeota</taxon>
        <taxon>Candidatus Iainarchaeia</taxon>
        <taxon>Candidatus Iainarchaeales</taxon>
        <taxon>Candidatus Iainarchaeaceae</taxon>
        <taxon>Candidatus Iainarchaeum</taxon>
    </lineage>
</organism>
<dbReference type="Proteomes" id="UP000809243">
    <property type="component" value="Unassembled WGS sequence"/>
</dbReference>
<dbReference type="InterPro" id="IPR029058">
    <property type="entry name" value="AB_hydrolase_fold"/>
</dbReference>
<dbReference type="AlphaFoldDB" id="A0A939C919"/>
<reference evidence="1" key="1">
    <citation type="submission" date="2021-01" db="EMBL/GenBank/DDBJ databases">
        <title>Active Sulfur Cycling in an Early Earth Analoge.</title>
        <authorList>
            <person name="Hahn C.R."/>
            <person name="Youssef N.H."/>
            <person name="Elshahed M."/>
        </authorList>
    </citation>
    <scope>NUCLEOTIDE SEQUENCE</scope>
    <source>
        <strain evidence="1">Zod_Metabat.1151</strain>
    </source>
</reference>
<dbReference type="PROSITE" id="PS51257">
    <property type="entry name" value="PROKAR_LIPOPROTEIN"/>
    <property type="match status" value="1"/>
</dbReference>
<comment type="caution">
    <text evidence="1">The sequence shown here is derived from an EMBL/GenBank/DDBJ whole genome shotgun (WGS) entry which is preliminary data.</text>
</comment>
<gene>
    <name evidence="1" type="ORF">JW744_03945</name>
</gene>
<name>A0A939C919_9ARCH</name>
<proteinExistence type="predicted"/>
<sequence length="639" mass="71464">MEKKKIAIIAVLAIILLSGCNQPSKCGDGKCGPRENFENCPQDCPASDIPYYFLVIHAEPGGQGITNFEELEELVEYANNYNMKISFQFAPGWPEFISGNPERMALVNSWAEQGHEIGGHHHSIFHPGVWDGYSYHDSETAWQVMEEYHWAVYGMPLPAKIPEYKGNMNEGFMDIMKRINPKMNSGCVSGVADWRELPDDIIYDSCTQYYNFGEPSRVYEDVQDPINGKNEYVSTAEVNGIRRWWLLHASALTEENAIGGIEVFDSMQEGVYGVATHGNTRQIPPLKTVMDHIHEKDPNGEKSVTLVEAITSLGLPEKEVAPIVCGDGICLDKESEITCPEDCTTEEKEYQTEDVGFSLRSPNSYDLSVRILRPKLELYPNEKFPAVLKLAGGWGEMTGQLDSPLAEEAAKKGITFVAFDSPTRINYPVGSSERDYKGFKDQADVAEVLEFMFNSPGIDSERIGIWSSSSGALLASATLGRYPEFGSRVRFWLDQEGPHCAGELLEDIDEIPGAATGLVNWETARDAKVGPGKDYATEEEFWAERCGYRFLGSFEGIYQRIQGSDDHQLGQYYKHAVAYLNAATKGNAEWTRLNREAKNVAYQSGDELQGVEINNVLSFEHITNPLAQEIFYELIEETE</sequence>
<dbReference type="SUPFAM" id="SSF53474">
    <property type="entry name" value="alpha/beta-Hydrolases"/>
    <property type="match status" value="1"/>
</dbReference>
<dbReference type="EMBL" id="JAFGDB010000065">
    <property type="protein sequence ID" value="MBN2067592.1"/>
    <property type="molecule type" value="Genomic_DNA"/>
</dbReference>
<evidence type="ECO:0000313" key="2">
    <source>
        <dbReference type="Proteomes" id="UP000809243"/>
    </source>
</evidence>
<dbReference type="Gene3D" id="3.40.50.1820">
    <property type="entry name" value="alpha/beta hydrolase"/>
    <property type="match status" value="1"/>
</dbReference>